<feature type="transmembrane region" description="Helical" evidence="10">
    <location>
        <begin position="12"/>
        <end position="31"/>
    </location>
</feature>
<dbReference type="AlphaFoldDB" id="A0A9W9R5Y5"/>
<evidence type="ECO:0000256" key="10">
    <source>
        <dbReference type="SAM" id="Phobius"/>
    </source>
</evidence>
<gene>
    <name evidence="11" type="ORF">N7541_006069</name>
</gene>
<reference evidence="11" key="1">
    <citation type="submission" date="2022-12" db="EMBL/GenBank/DDBJ databases">
        <authorList>
            <person name="Petersen C."/>
        </authorList>
    </citation>
    <scope>NUCLEOTIDE SEQUENCE</scope>
    <source>
        <strain evidence="11">IBT 35675</strain>
    </source>
</reference>
<keyword evidence="10" id="KW-1133">Transmembrane helix</keyword>
<keyword evidence="12" id="KW-1185">Reference proteome</keyword>
<comment type="similarity">
    <text evidence="2 9">Belongs to the cytochrome P450 family.</text>
</comment>
<dbReference type="InterPro" id="IPR001128">
    <property type="entry name" value="Cyt_P450"/>
</dbReference>
<evidence type="ECO:0000256" key="2">
    <source>
        <dbReference type="ARBA" id="ARBA00010617"/>
    </source>
</evidence>
<keyword evidence="3 8" id="KW-0349">Heme</keyword>
<dbReference type="PRINTS" id="PR00385">
    <property type="entry name" value="P450"/>
</dbReference>
<keyword evidence="10" id="KW-0812">Transmembrane</keyword>
<dbReference type="EMBL" id="JAPZBR010000005">
    <property type="protein sequence ID" value="KAJ5353505.1"/>
    <property type="molecule type" value="Genomic_DNA"/>
</dbReference>
<dbReference type="InterPro" id="IPR002401">
    <property type="entry name" value="Cyt_P450_E_grp-I"/>
</dbReference>
<dbReference type="GO" id="GO:0043386">
    <property type="term" value="P:mycotoxin biosynthetic process"/>
    <property type="evidence" value="ECO:0007669"/>
    <property type="project" value="UniProtKB-ARBA"/>
</dbReference>
<evidence type="ECO:0000256" key="3">
    <source>
        <dbReference type="ARBA" id="ARBA00022617"/>
    </source>
</evidence>
<dbReference type="Gene3D" id="1.10.630.10">
    <property type="entry name" value="Cytochrome P450"/>
    <property type="match status" value="1"/>
</dbReference>
<dbReference type="GO" id="GO:0005506">
    <property type="term" value="F:iron ion binding"/>
    <property type="evidence" value="ECO:0007669"/>
    <property type="project" value="InterPro"/>
</dbReference>
<dbReference type="Pfam" id="PF00067">
    <property type="entry name" value="p450"/>
    <property type="match status" value="1"/>
</dbReference>
<keyword evidence="4 8" id="KW-0479">Metal-binding</keyword>
<keyword evidence="6 8" id="KW-0408">Iron</keyword>
<keyword evidence="7 9" id="KW-0503">Monooxygenase</keyword>
<dbReference type="InterPro" id="IPR017972">
    <property type="entry name" value="Cyt_P450_CS"/>
</dbReference>
<dbReference type="InterPro" id="IPR047146">
    <property type="entry name" value="Cyt_P450_E_CYP52_fungi"/>
</dbReference>
<dbReference type="CDD" id="cd11063">
    <property type="entry name" value="CYP52"/>
    <property type="match status" value="1"/>
</dbReference>
<accession>A0A9W9R5Y5</accession>
<evidence type="ECO:0000313" key="12">
    <source>
        <dbReference type="Proteomes" id="UP001148299"/>
    </source>
</evidence>
<comment type="caution">
    <text evidence="11">The sequence shown here is derived from an EMBL/GenBank/DDBJ whole genome shotgun (WGS) entry which is preliminary data.</text>
</comment>
<sequence length="515" mass="58540">MAPVPWNITHVPFYGLAAGAAVFIFCAFKVTQRIQRWNFARQNGCQEPTHLVCHGLFGISMIMEMVNAAKNNHFVELIRSWHGKYGRTFKARMAGSTTTFTVEAKNVQAILALKFKDFSIGSTRKNAVRPVFGEGIFTVDGKKWEHSRALLRPNFSRVQITNTQMYENHVMDLLKKIPRDGSTVELQDLFLRQTLDTASEFLFGESVHSLRDDNGGEAALFGDWFNTATEGTATRIRLGALGRFYRNRNYSEAGKGLRNYINRFVQKAIDYRIAVNSGQKVDPKIKELTDNQYVFSYELSKQTLDQTEITDQLLSILIAGRDTTANLLSITFFILARRPDIWNKLRAEILTLNGKKPSFEEMKSLTYMSWTFNESLRLYPIVPFNLREAARDTYLPVGGGPDGKSPVFVAKGEEVMFSLYTMHRDPEIFGADAHEFRPERWEKIRPGWAYLPFNGGPRVCIGQQFALTEAGYTTVRLMQEFEKIDSRDPNPWVEELKLTLSSANGTRVSLTPAQS</sequence>
<dbReference type="PROSITE" id="PS00086">
    <property type="entry name" value="CYTOCHROME_P450"/>
    <property type="match status" value="1"/>
</dbReference>
<organism evidence="11 12">
    <name type="scientific">Penicillium brevicompactum</name>
    <dbReference type="NCBI Taxonomy" id="5074"/>
    <lineage>
        <taxon>Eukaryota</taxon>
        <taxon>Fungi</taxon>
        <taxon>Dikarya</taxon>
        <taxon>Ascomycota</taxon>
        <taxon>Pezizomycotina</taxon>
        <taxon>Eurotiomycetes</taxon>
        <taxon>Eurotiomycetidae</taxon>
        <taxon>Eurotiales</taxon>
        <taxon>Aspergillaceae</taxon>
        <taxon>Penicillium</taxon>
    </lineage>
</organism>
<proteinExistence type="inferred from homology"/>
<evidence type="ECO:0000256" key="9">
    <source>
        <dbReference type="RuleBase" id="RU000461"/>
    </source>
</evidence>
<comment type="cofactor">
    <cofactor evidence="1 8">
        <name>heme</name>
        <dbReference type="ChEBI" id="CHEBI:30413"/>
    </cofactor>
</comment>
<protein>
    <submittedName>
        <fullName evidence="11">Uncharacterized protein</fullName>
    </submittedName>
</protein>
<dbReference type="GO" id="GO:0004497">
    <property type="term" value="F:monooxygenase activity"/>
    <property type="evidence" value="ECO:0007669"/>
    <property type="project" value="UniProtKB-KW"/>
</dbReference>
<name>A0A9W9R5Y5_PENBR</name>
<feature type="binding site" description="axial binding residue" evidence="8">
    <location>
        <position position="460"/>
    </location>
    <ligand>
        <name>heme</name>
        <dbReference type="ChEBI" id="CHEBI:30413"/>
    </ligand>
    <ligandPart>
        <name>Fe</name>
        <dbReference type="ChEBI" id="CHEBI:18248"/>
    </ligandPart>
</feature>
<dbReference type="PANTHER" id="PTHR24287:SF1">
    <property type="entry name" value="P450, PUTATIVE (EUROFUNG)-RELATED"/>
    <property type="match status" value="1"/>
</dbReference>
<dbReference type="PANTHER" id="PTHR24287">
    <property type="entry name" value="P450, PUTATIVE (EUROFUNG)-RELATED"/>
    <property type="match status" value="1"/>
</dbReference>
<keyword evidence="10" id="KW-0472">Membrane</keyword>
<reference evidence="11" key="2">
    <citation type="journal article" date="2023" name="IMA Fungus">
        <title>Comparative genomic study of the Penicillium genus elucidates a diverse pangenome and 15 lateral gene transfer events.</title>
        <authorList>
            <person name="Petersen C."/>
            <person name="Sorensen T."/>
            <person name="Nielsen M.R."/>
            <person name="Sondergaard T.E."/>
            <person name="Sorensen J.L."/>
            <person name="Fitzpatrick D.A."/>
            <person name="Frisvad J.C."/>
            <person name="Nielsen K.L."/>
        </authorList>
    </citation>
    <scope>NUCLEOTIDE SEQUENCE</scope>
    <source>
        <strain evidence="11">IBT 35675</strain>
    </source>
</reference>
<dbReference type="Proteomes" id="UP001148299">
    <property type="component" value="Unassembled WGS sequence"/>
</dbReference>
<keyword evidence="5 9" id="KW-0560">Oxidoreductase</keyword>
<evidence type="ECO:0000256" key="1">
    <source>
        <dbReference type="ARBA" id="ARBA00001971"/>
    </source>
</evidence>
<evidence type="ECO:0000256" key="7">
    <source>
        <dbReference type="ARBA" id="ARBA00023033"/>
    </source>
</evidence>
<evidence type="ECO:0000256" key="5">
    <source>
        <dbReference type="ARBA" id="ARBA00023002"/>
    </source>
</evidence>
<dbReference type="GO" id="GO:0016705">
    <property type="term" value="F:oxidoreductase activity, acting on paired donors, with incorporation or reduction of molecular oxygen"/>
    <property type="evidence" value="ECO:0007669"/>
    <property type="project" value="InterPro"/>
</dbReference>
<dbReference type="PRINTS" id="PR00463">
    <property type="entry name" value="EP450I"/>
</dbReference>
<evidence type="ECO:0000256" key="8">
    <source>
        <dbReference type="PIRSR" id="PIRSR602401-1"/>
    </source>
</evidence>
<dbReference type="GO" id="GO:0020037">
    <property type="term" value="F:heme binding"/>
    <property type="evidence" value="ECO:0007669"/>
    <property type="project" value="InterPro"/>
</dbReference>
<evidence type="ECO:0000313" key="11">
    <source>
        <dbReference type="EMBL" id="KAJ5353505.1"/>
    </source>
</evidence>
<dbReference type="SUPFAM" id="SSF48264">
    <property type="entry name" value="Cytochrome P450"/>
    <property type="match status" value="1"/>
</dbReference>
<evidence type="ECO:0000256" key="6">
    <source>
        <dbReference type="ARBA" id="ARBA00023004"/>
    </source>
</evidence>
<dbReference type="InterPro" id="IPR036396">
    <property type="entry name" value="Cyt_P450_sf"/>
</dbReference>
<evidence type="ECO:0000256" key="4">
    <source>
        <dbReference type="ARBA" id="ARBA00022723"/>
    </source>
</evidence>